<comment type="caution">
    <text evidence="1">The sequence shown here is derived from an EMBL/GenBank/DDBJ whole genome shotgun (WGS) entry which is preliminary data.</text>
</comment>
<dbReference type="EMBL" id="SRXT01000002">
    <property type="protein sequence ID" value="TGX54749.1"/>
    <property type="molecule type" value="Genomic_DNA"/>
</dbReference>
<dbReference type="AlphaFoldDB" id="A0A4S1XDZ9"/>
<reference evidence="1 2" key="1">
    <citation type="submission" date="2019-04" db="EMBL/GenBank/DDBJ databases">
        <title>Sphingomonas psychrotolerans sp. nov., isolated from soil in the Tianshan Mountains, Xinjiang, China.</title>
        <authorList>
            <person name="Luo Y."/>
            <person name="Sheng H."/>
        </authorList>
    </citation>
    <scope>NUCLEOTIDE SEQUENCE [LARGE SCALE GENOMIC DNA]</scope>
    <source>
        <strain evidence="1 2">ZFGT-11</strain>
    </source>
</reference>
<proteinExistence type="predicted"/>
<keyword evidence="2" id="KW-1185">Reference proteome</keyword>
<sequence>MIKLAEWIKPWYKRAMEQVLSLSAIRKRKASVSHEIDGVRRRLGELQSLLADLDSAEELVSKFGQSVGDDSGHHGAPVMPNVIEVRDDIPFPPPKRSVRDLVLEALKDAPAVWTDATEIQKIASASRGSEVPMGSISPTLSLLKSEGLVSRNGMKVALRERLGDFERTLSDRTDYREDETAADQ</sequence>
<evidence type="ECO:0000313" key="1">
    <source>
        <dbReference type="EMBL" id="TGX54749.1"/>
    </source>
</evidence>
<dbReference type="RefSeq" id="WP_135962645.1">
    <property type="nucleotide sequence ID" value="NZ_SRXT01000002.1"/>
</dbReference>
<accession>A0A4S1XDZ9</accession>
<gene>
    <name evidence="1" type="ORF">E5A73_04645</name>
</gene>
<dbReference type="Proteomes" id="UP000306147">
    <property type="component" value="Unassembled WGS sequence"/>
</dbReference>
<protein>
    <submittedName>
        <fullName evidence="1">Uncharacterized protein</fullName>
    </submittedName>
</protein>
<organism evidence="1 2">
    <name type="scientific">Sphingomonas gei</name>
    <dbReference type="NCBI Taxonomy" id="1395960"/>
    <lineage>
        <taxon>Bacteria</taxon>
        <taxon>Pseudomonadati</taxon>
        <taxon>Pseudomonadota</taxon>
        <taxon>Alphaproteobacteria</taxon>
        <taxon>Sphingomonadales</taxon>
        <taxon>Sphingomonadaceae</taxon>
        <taxon>Sphingomonas</taxon>
    </lineage>
</organism>
<evidence type="ECO:0000313" key="2">
    <source>
        <dbReference type="Proteomes" id="UP000306147"/>
    </source>
</evidence>
<dbReference type="OrthoDB" id="10017437at2"/>
<name>A0A4S1XDZ9_9SPHN</name>